<dbReference type="InterPro" id="IPR022398">
    <property type="entry name" value="Peptidase_S8_His-AS"/>
</dbReference>
<organism evidence="6 7">
    <name type="scientific">Sphingomonas mollis</name>
    <dbReference type="NCBI Taxonomy" id="2795726"/>
    <lineage>
        <taxon>Bacteria</taxon>
        <taxon>Pseudomonadati</taxon>
        <taxon>Pseudomonadota</taxon>
        <taxon>Alphaproteobacteria</taxon>
        <taxon>Sphingomonadales</taxon>
        <taxon>Sphingomonadaceae</taxon>
        <taxon>Sphingomonas</taxon>
    </lineage>
</organism>
<proteinExistence type="inferred from homology"/>
<keyword evidence="2 4" id="KW-0378">Hydrolase</keyword>
<dbReference type="PROSITE" id="PS00137">
    <property type="entry name" value="SUBTILASE_HIS"/>
    <property type="match status" value="1"/>
</dbReference>
<dbReference type="PROSITE" id="PS00330">
    <property type="entry name" value="HEMOLYSIN_CALCIUM"/>
    <property type="match status" value="1"/>
</dbReference>
<feature type="active site" description="Charge relay system" evidence="4">
    <location>
        <position position="307"/>
    </location>
</feature>
<dbReference type="PANTHER" id="PTHR42884">
    <property type="entry name" value="PROPROTEIN CONVERTASE SUBTILISIN/KEXIN-RELATED"/>
    <property type="match status" value="1"/>
</dbReference>
<accession>A0ABS0XLG3</accession>
<comment type="similarity">
    <text evidence="4">Belongs to the peptidase S8 family.</text>
</comment>
<name>A0ABS0XLG3_9SPHN</name>
<evidence type="ECO:0000256" key="3">
    <source>
        <dbReference type="ARBA" id="ARBA00022825"/>
    </source>
</evidence>
<comment type="caution">
    <text evidence="6">The sequence shown here is derived from an EMBL/GenBank/DDBJ whole genome shotgun (WGS) entry which is preliminary data.</text>
</comment>
<reference evidence="7" key="1">
    <citation type="submission" date="2020-12" db="EMBL/GenBank/DDBJ databases">
        <title>Hymenobacter sp.</title>
        <authorList>
            <person name="Kim M.K."/>
        </authorList>
    </citation>
    <scope>NUCLEOTIDE SEQUENCE [LARGE SCALE GENOMIC DNA]</scope>
    <source>
        <strain evidence="7">BT553</strain>
    </source>
</reference>
<dbReference type="SUPFAM" id="SSF52743">
    <property type="entry name" value="Subtilisin-like"/>
    <property type="match status" value="1"/>
</dbReference>
<dbReference type="Proteomes" id="UP000640426">
    <property type="component" value="Unassembled WGS sequence"/>
</dbReference>
<keyword evidence="1 4" id="KW-0645">Protease</keyword>
<feature type="domain" description="Peptidase S8/S53" evidence="5">
    <location>
        <begin position="60"/>
        <end position="394"/>
    </location>
</feature>
<dbReference type="InterPro" id="IPR001343">
    <property type="entry name" value="Hemolysn_Ca-bd"/>
</dbReference>
<evidence type="ECO:0000259" key="5">
    <source>
        <dbReference type="Pfam" id="PF00082"/>
    </source>
</evidence>
<dbReference type="PRINTS" id="PR00723">
    <property type="entry name" value="SUBTILISIN"/>
</dbReference>
<protein>
    <submittedName>
        <fullName evidence="6">S8 family serine peptidase</fullName>
    </submittedName>
</protein>
<dbReference type="SUPFAM" id="SSF51120">
    <property type="entry name" value="beta-Roll"/>
    <property type="match status" value="1"/>
</dbReference>
<feature type="active site" description="Charge relay system" evidence="4">
    <location>
        <position position="105"/>
    </location>
</feature>
<keyword evidence="7" id="KW-1185">Reference proteome</keyword>
<dbReference type="InterPro" id="IPR000209">
    <property type="entry name" value="Peptidase_S8/S53_dom"/>
</dbReference>
<dbReference type="InterPro" id="IPR018511">
    <property type="entry name" value="Hemolysin-typ_Ca-bd_CS"/>
</dbReference>
<dbReference type="InterPro" id="IPR023828">
    <property type="entry name" value="Peptidase_S8_Ser-AS"/>
</dbReference>
<dbReference type="PROSITE" id="PS00138">
    <property type="entry name" value="SUBTILASE_SER"/>
    <property type="match status" value="1"/>
</dbReference>
<dbReference type="Gene3D" id="3.40.50.200">
    <property type="entry name" value="Peptidase S8/S53 domain"/>
    <property type="match status" value="1"/>
</dbReference>
<dbReference type="InterPro" id="IPR011049">
    <property type="entry name" value="Serralysin-like_metalloprot_C"/>
</dbReference>
<sequence length="867" mass="91407">MATNYRKPTLGRAYDYSNSKLVNNANDLYNPQGGGDAELMRQWHLKQLGDIGTIWKDFTGKGVSVGVYDEGVQKAHWDLDGNYDSSKHVVINGTAIDGSIPTGPHGTSVSGLIAAERNGRGGVGVAYDAKVTGVNIFDTDSPLDINGSNTAARESALRQANQFDVVNHSWAATALYGIHATYSSRSNPDSYSSFLARTFDYVAETGRGGLGTVTVMAAGNDNRLSEAHAGVADRHAIAVGAYRQVDGVSSYYSNHGAHLLVSAPSSDFDIIGGTGVVTTDLLGAAGYNWSTEPEAANDYTDQFGGTSAATPIVSGVVSLMLSANDNLGWRDVQNILAASAKMPIAFETGQVAIGLAENGVRSEFIMNNTSFKLAGADANWNGGRMHFSNDYGYGAVDAYNAVRMAEVWGLFAAAKTSANEVHETQQALIGLSSSSDFYLSNYSTSFNDVMIGNATTKSFEVEKDVALERLDLTVSFSYDSTFERKGTFSNGIQTGVDTGLLLSQFKLTAPDGSTAFVPTTGSLVEVDPGTQEFTLGFSGLRGVESKGKWALDFSALDVVIDVQYAPGVSQSTKVDNKLTVSSVKLDMYGSEVTNDDVYTYTNEFFTMTDIKGQSGRKALVDTDGGTDWINAAAVSHDIALSLVGGQATAFDGEKAFTIGRTSVIEGAVTGDGNDTLIGNRYDNYLYAMRGNDTLNGGGGNDYLFGGTGGDRFLFDNGGTSGKDTVLDFSRGDMVATQTALRGMGTDGKVTVANNATLLLDGLLTGDTVLLSQNKGAVLQSMGQKDGYFWYSYLSGADLNPNQVIREVSFQPELTAVGAVQAMTSADHFGGEAGPTGATLAGSIDDHGSFYLYDAMSGSMSGGVLLHA</sequence>
<dbReference type="PROSITE" id="PS51892">
    <property type="entry name" value="SUBTILASE"/>
    <property type="match status" value="1"/>
</dbReference>
<dbReference type="InterPro" id="IPR036852">
    <property type="entry name" value="Peptidase_S8/S53_dom_sf"/>
</dbReference>
<evidence type="ECO:0000256" key="2">
    <source>
        <dbReference type="ARBA" id="ARBA00022801"/>
    </source>
</evidence>
<dbReference type="PANTHER" id="PTHR42884:SF14">
    <property type="entry name" value="NEUROENDOCRINE CONVERTASE 1"/>
    <property type="match status" value="1"/>
</dbReference>
<evidence type="ECO:0000256" key="4">
    <source>
        <dbReference type="PROSITE-ProRule" id="PRU01240"/>
    </source>
</evidence>
<dbReference type="RefSeq" id="WP_199035250.1">
    <property type="nucleotide sequence ID" value="NZ_JAELXS010000002.1"/>
</dbReference>
<gene>
    <name evidence="6" type="ORF">JAO74_03570</name>
</gene>
<feature type="active site" description="Charge relay system" evidence="4">
    <location>
        <position position="69"/>
    </location>
</feature>
<keyword evidence="3 4" id="KW-0720">Serine protease</keyword>
<dbReference type="Gene3D" id="2.150.10.10">
    <property type="entry name" value="Serralysin-like metalloprotease, C-terminal"/>
    <property type="match status" value="1"/>
</dbReference>
<evidence type="ECO:0000313" key="6">
    <source>
        <dbReference type="EMBL" id="MBJ6120869.1"/>
    </source>
</evidence>
<evidence type="ECO:0000313" key="7">
    <source>
        <dbReference type="Proteomes" id="UP000640426"/>
    </source>
</evidence>
<dbReference type="Pfam" id="PF00082">
    <property type="entry name" value="Peptidase_S8"/>
    <property type="match status" value="1"/>
</dbReference>
<dbReference type="EMBL" id="JAELXS010000002">
    <property type="protein sequence ID" value="MBJ6120869.1"/>
    <property type="molecule type" value="Genomic_DNA"/>
</dbReference>
<dbReference type="Pfam" id="PF00353">
    <property type="entry name" value="HemolysinCabind"/>
    <property type="match status" value="1"/>
</dbReference>
<dbReference type="PRINTS" id="PR00313">
    <property type="entry name" value="CABNDNGRPT"/>
</dbReference>
<dbReference type="InterPro" id="IPR015500">
    <property type="entry name" value="Peptidase_S8_subtilisin-rel"/>
</dbReference>
<evidence type="ECO:0000256" key="1">
    <source>
        <dbReference type="ARBA" id="ARBA00022670"/>
    </source>
</evidence>